<proteinExistence type="predicted"/>
<evidence type="ECO:0000313" key="1">
    <source>
        <dbReference type="EMBL" id="CAJ1379816.1"/>
    </source>
</evidence>
<comment type="caution">
    <text evidence="1">The sequence shown here is derived from an EMBL/GenBank/DDBJ whole genome shotgun (WGS) entry which is preliminary data.</text>
</comment>
<sequence>MPPELFSQTGHATWQVGIERERAARLRLRSACRRCVELCVNLHIASPCRPLPVLRAEVERIEQREESKVSRSTGADERVKQVNPLRRAPTMWAGLSLAEHPQMTAHVFGPKLHPHGGASSASGSLSGLDLETCQRLTSSHFRLERSRSGPGTGTLPSHMLCYPQTGQWLL</sequence>
<evidence type="ECO:0000313" key="2">
    <source>
        <dbReference type="Proteomes" id="UP001178507"/>
    </source>
</evidence>
<dbReference type="Proteomes" id="UP001178507">
    <property type="component" value="Unassembled WGS sequence"/>
</dbReference>
<protein>
    <submittedName>
        <fullName evidence="1">Uncharacterized protein</fullName>
    </submittedName>
</protein>
<organism evidence="1 2">
    <name type="scientific">Effrenium voratum</name>
    <dbReference type="NCBI Taxonomy" id="2562239"/>
    <lineage>
        <taxon>Eukaryota</taxon>
        <taxon>Sar</taxon>
        <taxon>Alveolata</taxon>
        <taxon>Dinophyceae</taxon>
        <taxon>Suessiales</taxon>
        <taxon>Symbiodiniaceae</taxon>
        <taxon>Effrenium</taxon>
    </lineage>
</organism>
<dbReference type="EMBL" id="CAUJNA010000661">
    <property type="protein sequence ID" value="CAJ1379816.1"/>
    <property type="molecule type" value="Genomic_DNA"/>
</dbReference>
<keyword evidence="2" id="KW-1185">Reference proteome</keyword>
<reference evidence="1" key="1">
    <citation type="submission" date="2023-08" db="EMBL/GenBank/DDBJ databases">
        <authorList>
            <person name="Chen Y."/>
            <person name="Shah S."/>
            <person name="Dougan E. K."/>
            <person name="Thang M."/>
            <person name="Chan C."/>
        </authorList>
    </citation>
    <scope>NUCLEOTIDE SEQUENCE</scope>
</reference>
<dbReference type="AlphaFoldDB" id="A0AA36MTV5"/>
<gene>
    <name evidence="1" type="ORF">EVOR1521_LOCUS7943</name>
</gene>
<accession>A0AA36MTV5</accession>
<name>A0AA36MTV5_9DINO</name>